<name>A0A0E9QAA3_ANGAN</name>
<dbReference type="EMBL" id="GBXM01095120">
    <property type="protein sequence ID" value="JAH13457.1"/>
    <property type="molecule type" value="Transcribed_RNA"/>
</dbReference>
<organism evidence="1">
    <name type="scientific">Anguilla anguilla</name>
    <name type="common">European freshwater eel</name>
    <name type="synonym">Muraena anguilla</name>
    <dbReference type="NCBI Taxonomy" id="7936"/>
    <lineage>
        <taxon>Eukaryota</taxon>
        <taxon>Metazoa</taxon>
        <taxon>Chordata</taxon>
        <taxon>Craniata</taxon>
        <taxon>Vertebrata</taxon>
        <taxon>Euteleostomi</taxon>
        <taxon>Actinopterygii</taxon>
        <taxon>Neopterygii</taxon>
        <taxon>Teleostei</taxon>
        <taxon>Anguilliformes</taxon>
        <taxon>Anguillidae</taxon>
        <taxon>Anguilla</taxon>
    </lineage>
</organism>
<sequence>MIHPITLHKCKQMFHAKTLVSSHD</sequence>
<dbReference type="AlphaFoldDB" id="A0A0E9QAA3"/>
<proteinExistence type="predicted"/>
<accession>A0A0E9QAA3</accession>
<reference evidence="1" key="2">
    <citation type="journal article" date="2015" name="Fish Shellfish Immunol.">
        <title>Early steps in the European eel (Anguilla anguilla)-Vibrio vulnificus interaction in the gills: Role of the RtxA13 toxin.</title>
        <authorList>
            <person name="Callol A."/>
            <person name="Pajuelo D."/>
            <person name="Ebbesson L."/>
            <person name="Teles M."/>
            <person name="MacKenzie S."/>
            <person name="Amaro C."/>
        </authorList>
    </citation>
    <scope>NUCLEOTIDE SEQUENCE</scope>
</reference>
<reference evidence="1" key="1">
    <citation type="submission" date="2014-11" db="EMBL/GenBank/DDBJ databases">
        <authorList>
            <person name="Amaro Gonzalez C."/>
        </authorList>
    </citation>
    <scope>NUCLEOTIDE SEQUENCE</scope>
</reference>
<evidence type="ECO:0000313" key="1">
    <source>
        <dbReference type="EMBL" id="JAH13457.1"/>
    </source>
</evidence>
<protein>
    <submittedName>
        <fullName evidence="1">Uncharacterized protein</fullName>
    </submittedName>
</protein>